<gene>
    <name evidence="1" type="ORF">PGIGA_G00048340</name>
</gene>
<dbReference type="Proteomes" id="UP000829447">
    <property type="component" value="Linkage Group LG13"/>
</dbReference>
<accession>A0ACC5X1U0</accession>
<reference evidence="1 2" key="1">
    <citation type="journal article" date="2022" name="bioRxiv">
        <title>An ancient truncated duplication of the anti-Mullerian hormone receptor type 2 gene is a potential conserved master sex determinant in the Pangasiidae catfish family.</title>
        <authorList>
            <person name="Wen M."/>
            <person name="Pan Q."/>
            <person name="Jouanno E."/>
            <person name="Montfort J."/>
            <person name="Zahm M."/>
            <person name="Cabau C."/>
            <person name="Klopp C."/>
            <person name="Iampietro C."/>
            <person name="Roques C."/>
            <person name="Bouchez O."/>
            <person name="Castinel A."/>
            <person name="Donnadieu C."/>
            <person name="Parrinello H."/>
            <person name="Poncet C."/>
            <person name="Belmonte E."/>
            <person name="Gautier V."/>
            <person name="Avarre J.-C."/>
            <person name="Dugue R."/>
            <person name="Gustiano R."/>
            <person name="Ha T.T.T."/>
            <person name="Campet M."/>
            <person name="Sriphairoj K."/>
            <person name="Ribolli J."/>
            <person name="de Almeida F.L."/>
            <person name="Desvignes T."/>
            <person name="Postlethwait J.H."/>
            <person name="Bucao C.F."/>
            <person name="Robinson-Rechavi M."/>
            <person name="Bobe J."/>
            <person name="Herpin A."/>
            <person name="Guiguen Y."/>
        </authorList>
    </citation>
    <scope>NUCLEOTIDE SEQUENCE [LARGE SCALE GENOMIC DNA]</scope>
    <source>
        <strain evidence="1">YG-Dec2019</strain>
    </source>
</reference>
<comment type="caution">
    <text evidence="1">The sequence shown here is derived from an EMBL/GenBank/DDBJ whole genome shotgun (WGS) entry which is preliminary data.</text>
</comment>
<dbReference type="EMBL" id="CM040466">
    <property type="protein sequence ID" value="MCI4385258.1"/>
    <property type="molecule type" value="Genomic_DNA"/>
</dbReference>
<proteinExistence type="predicted"/>
<organism evidence="1 2">
    <name type="scientific">Pangasianodon gigas</name>
    <name type="common">Mekong giant catfish</name>
    <name type="synonym">Pangasius gigas</name>
    <dbReference type="NCBI Taxonomy" id="30993"/>
    <lineage>
        <taxon>Eukaryota</taxon>
        <taxon>Metazoa</taxon>
        <taxon>Chordata</taxon>
        <taxon>Craniata</taxon>
        <taxon>Vertebrata</taxon>
        <taxon>Euteleostomi</taxon>
        <taxon>Actinopterygii</taxon>
        <taxon>Neopterygii</taxon>
        <taxon>Teleostei</taxon>
        <taxon>Ostariophysi</taxon>
        <taxon>Siluriformes</taxon>
        <taxon>Pangasiidae</taxon>
        <taxon>Pangasianodon</taxon>
    </lineage>
</organism>
<name>A0ACC5X1U0_PANGG</name>
<keyword evidence="2" id="KW-1185">Reference proteome</keyword>
<sequence length="68" mass="7197">MSGKKTKAIFNCMVAVQRFLPADYSACTSSTTDTLSLSSSDPDLTSPDRIPLFSGLPQQQSAGIAKDV</sequence>
<evidence type="ECO:0000313" key="2">
    <source>
        <dbReference type="Proteomes" id="UP000829447"/>
    </source>
</evidence>
<protein>
    <submittedName>
        <fullName evidence="1">Uncharacterized protein</fullName>
    </submittedName>
</protein>
<evidence type="ECO:0000313" key="1">
    <source>
        <dbReference type="EMBL" id="MCI4385258.1"/>
    </source>
</evidence>